<reference evidence="20" key="1">
    <citation type="submission" date="2025-08" db="UniProtKB">
        <authorList>
            <consortium name="RefSeq"/>
        </authorList>
    </citation>
    <scope>IDENTIFICATION</scope>
</reference>
<comment type="catalytic activity">
    <reaction evidence="14">
        <text>GTP = 3',5'-cyclic GMP + diphosphate</text>
        <dbReference type="Rhea" id="RHEA:13665"/>
        <dbReference type="ChEBI" id="CHEBI:33019"/>
        <dbReference type="ChEBI" id="CHEBI:37565"/>
        <dbReference type="ChEBI" id="CHEBI:57746"/>
        <dbReference type="EC" id="4.6.1.2"/>
    </reaction>
</comment>
<evidence type="ECO:0000256" key="8">
    <source>
        <dbReference type="ARBA" id="ARBA00023136"/>
    </source>
</evidence>
<evidence type="ECO:0000256" key="16">
    <source>
        <dbReference type="SAM" id="Phobius"/>
    </source>
</evidence>
<gene>
    <name evidence="20" type="primary">LOC103126847</name>
</gene>
<dbReference type="InterPro" id="IPR001828">
    <property type="entry name" value="ANF_lig-bd_rcpt"/>
</dbReference>
<dbReference type="Pfam" id="PF01094">
    <property type="entry name" value="ANF_receptor"/>
    <property type="match status" value="1"/>
</dbReference>
<dbReference type="InterPro" id="IPR001170">
    <property type="entry name" value="ANPR/GUC"/>
</dbReference>
<evidence type="ECO:0000259" key="17">
    <source>
        <dbReference type="PROSITE" id="PS50011"/>
    </source>
</evidence>
<evidence type="ECO:0000256" key="2">
    <source>
        <dbReference type="ARBA" id="ARBA00012202"/>
    </source>
</evidence>
<evidence type="ECO:0000256" key="12">
    <source>
        <dbReference type="ARBA" id="ARBA00023293"/>
    </source>
</evidence>
<keyword evidence="12 14" id="KW-0141">cGMP biosynthesis</keyword>
<dbReference type="Proteomes" id="UP001652624">
    <property type="component" value="Chromosome 14"/>
</dbReference>
<keyword evidence="11 13" id="KW-0456">Lyase</keyword>
<evidence type="ECO:0000313" key="19">
    <source>
        <dbReference type="Proteomes" id="UP001652624"/>
    </source>
</evidence>
<dbReference type="PROSITE" id="PS50011">
    <property type="entry name" value="PROTEIN_KINASE_DOM"/>
    <property type="match status" value="1"/>
</dbReference>
<dbReference type="Gene3D" id="3.40.50.2300">
    <property type="match status" value="3"/>
</dbReference>
<dbReference type="RefSeq" id="XP_060028242.1">
    <property type="nucleotide sequence ID" value="XM_060172259.1"/>
</dbReference>
<keyword evidence="7" id="KW-0342">GTP-binding</keyword>
<keyword evidence="3 16" id="KW-0812">Transmembrane</keyword>
<evidence type="ECO:0000259" key="18">
    <source>
        <dbReference type="PROSITE" id="PS50125"/>
    </source>
</evidence>
<dbReference type="SUPFAM" id="SSF56112">
    <property type="entry name" value="Protein kinase-like (PK-like)"/>
    <property type="match status" value="1"/>
</dbReference>
<accession>A0ABM3VV78</accession>
<feature type="transmembrane region" description="Helical" evidence="16">
    <location>
        <begin position="476"/>
        <end position="498"/>
    </location>
</feature>
<proteinExistence type="inferred from homology"/>
<dbReference type="Pfam" id="PF00211">
    <property type="entry name" value="Guanylate_cyc"/>
    <property type="match status" value="1"/>
</dbReference>
<feature type="compositionally biased region" description="Low complexity" evidence="15">
    <location>
        <begin position="531"/>
        <end position="545"/>
    </location>
</feature>
<evidence type="ECO:0000256" key="9">
    <source>
        <dbReference type="ARBA" id="ARBA00023170"/>
    </source>
</evidence>
<comment type="similarity">
    <text evidence="13">Belongs to the adenylyl cyclase class-4/guanylyl cyclase family.</text>
</comment>
<keyword evidence="4" id="KW-0732">Signal</keyword>
<evidence type="ECO:0000256" key="4">
    <source>
        <dbReference type="ARBA" id="ARBA00022729"/>
    </source>
</evidence>
<dbReference type="PANTHER" id="PTHR11920:SF500">
    <property type="entry name" value="GUANYLATE CYCLASE 2G"/>
    <property type="match status" value="1"/>
</dbReference>
<dbReference type="Gene3D" id="6.10.250.780">
    <property type="match status" value="1"/>
</dbReference>
<dbReference type="InterPro" id="IPR011009">
    <property type="entry name" value="Kinase-like_dom_sf"/>
</dbReference>
<dbReference type="PANTHER" id="PTHR11920">
    <property type="entry name" value="GUANYLYL CYCLASE"/>
    <property type="match status" value="1"/>
</dbReference>
<evidence type="ECO:0000256" key="13">
    <source>
        <dbReference type="RuleBase" id="RU000405"/>
    </source>
</evidence>
<evidence type="ECO:0000256" key="15">
    <source>
        <dbReference type="SAM" id="MobiDB-lite"/>
    </source>
</evidence>
<evidence type="ECO:0000256" key="14">
    <source>
        <dbReference type="RuleBase" id="RU003431"/>
    </source>
</evidence>
<dbReference type="InterPro" id="IPR000719">
    <property type="entry name" value="Prot_kinase_dom"/>
</dbReference>
<keyword evidence="19" id="KW-1185">Reference proteome</keyword>
<evidence type="ECO:0000256" key="11">
    <source>
        <dbReference type="ARBA" id="ARBA00023239"/>
    </source>
</evidence>
<dbReference type="Gene3D" id="1.10.510.10">
    <property type="entry name" value="Transferase(Phosphotransferase) domain 1"/>
    <property type="match status" value="1"/>
</dbReference>
<dbReference type="GeneID" id="103126847"/>
<keyword evidence="9" id="KW-0675">Receptor</keyword>
<feature type="domain" description="Protein kinase" evidence="17">
    <location>
        <begin position="537"/>
        <end position="828"/>
    </location>
</feature>
<keyword evidence="5" id="KW-0547">Nucleotide-binding</keyword>
<dbReference type="PROSITE" id="PS50125">
    <property type="entry name" value="GUANYLATE_CYCLASE_2"/>
    <property type="match status" value="1"/>
</dbReference>
<evidence type="ECO:0000256" key="6">
    <source>
        <dbReference type="ARBA" id="ARBA00022989"/>
    </source>
</evidence>
<dbReference type="SUPFAM" id="SSF53822">
    <property type="entry name" value="Periplasmic binding protein-like I"/>
    <property type="match status" value="1"/>
</dbReference>
<feature type="domain" description="Guanylate cyclase" evidence="18">
    <location>
        <begin position="892"/>
        <end position="1022"/>
    </location>
</feature>
<name>A0ABM3VV78_ERIEU</name>
<keyword evidence="10" id="KW-0325">Glycoprotein</keyword>
<keyword evidence="8 16" id="KW-0472">Membrane</keyword>
<dbReference type="PRINTS" id="PR00255">
    <property type="entry name" value="NATPEPTIDER"/>
</dbReference>
<evidence type="ECO:0000256" key="1">
    <source>
        <dbReference type="ARBA" id="ARBA00004479"/>
    </source>
</evidence>
<evidence type="ECO:0000313" key="20">
    <source>
        <dbReference type="RefSeq" id="XP_060028242.1"/>
    </source>
</evidence>
<comment type="subcellular location">
    <subcellularLocation>
        <location evidence="1">Membrane</location>
        <topology evidence="1">Single-pass type I membrane protein</topology>
    </subcellularLocation>
</comment>
<sequence>MAPRTGTGTPPAFGVYLGPECLAAHPTLVLTLFASMLVACLEAAKLLMGLQAPWNISHPLSVQRLGAGFQIAVDKLNSEPTNFKNFSWEFTYTNSACSAKEALDILTNQVQREQISALFGPACPEAAEVIGLLASEWNIPMFDFIGQTAKMENAILYDTSVKLMPPMRTVGDVLQKILQYLGWKDIGVFGGHCQTSTWDGVDELWRVIETELKSHFTVTTSVRCTSSDPVFLQKTLRSMSSIVRVIILICSSQDAKVILQAAESLGLNTGDFIFIILQQLEDHFWKEAMTNQRVIHFPKIYESVLLIALSFYEDSSRDKGFRKQVYQKLKRPPFHSSISAEDQVSPYSAFLHDAVLLYAQTVKQMIQAGSDFHDGRLLVSTLRGSNQTSLRGITGPIYVDLQGERCMDYSIYVLQKSGNGSRFLPFLHYDGYQKIIRPMKNFSSITWLHGSLSEDKAGCGVYNELCETKPTFTGGIAGILTMSFLATVLGVVTIGLIIRIQRQNKDILWQINYKDITILPQSKSPPKGTPVSRRNSSSSSSVMVSGDFSSCVKSQLEEELYYAPVGLYQGNCVALHFVGDQAEAWLRKPSVLQETRLMYGLRHENIIHFFGICGEPPNICIVTQYCQKGSLKDVLRNSDNEMDWIFKLSFAYDIVNGMLFLHRSPLRSHGNLKPSTCLVNSRMQVKLSGFGLWEVKFGQAYRIVNGKSTDYAALYWTAPELLRLPQVPWSGTPEGDVYSFAILLRELLVPQDDGPFGDLSAGPDEIISRIKDPVASIPLRPSLPEEKGDEKILSMVRLCWDESPEKRLNFHAIKRILRDASPKGHRNILDSVVNKLELYANHLEEVVEERTKQLVTEKEKVEKLLYTMLPRFIGEQLIAGRSVEPEHFEAVTIFFSDIVGFTKLCSLSSPLQVVKLLNDLYSLFDHIIKAYDVYKVETIGDAYMVASGLPIRNGIQHVEEIATMSLHFLSAVIHFQIRHMPKERLKLRIGLHTGPVVAGVVGITMPRYCLFGDTVNMASRMESSSSPLRIHVSDSTAGTLLALGRYHLQKRGTIPVKGKGEQTTFWLKGKEGFAFPLPAFTEEEVKIPETL</sequence>
<dbReference type="InterPro" id="IPR001245">
    <property type="entry name" value="Ser-Thr/Tyr_kinase_cat_dom"/>
</dbReference>
<dbReference type="Pfam" id="PF07714">
    <property type="entry name" value="PK_Tyr_Ser-Thr"/>
    <property type="match status" value="1"/>
</dbReference>
<evidence type="ECO:0000256" key="5">
    <source>
        <dbReference type="ARBA" id="ARBA00022741"/>
    </source>
</evidence>
<dbReference type="PROSITE" id="PS00452">
    <property type="entry name" value="GUANYLATE_CYCLASE_1"/>
    <property type="match status" value="1"/>
</dbReference>
<evidence type="ECO:0000256" key="7">
    <source>
        <dbReference type="ARBA" id="ARBA00023134"/>
    </source>
</evidence>
<evidence type="ECO:0000256" key="3">
    <source>
        <dbReference type="ARBA" id="ARBA00022692"/>
    </source>
</evidence>
<dbReference type="InterPro" id="IPR018297">
    <property type="entry name" value="A/G_cyclase_CS"/>
</dbReference>
<dbReference type="InterPro" id="IPR029787">
    <property type="entry name" value="Nucleotide_cyclase"/>
</dbReference>
<dbReference type="CDD" id="cd07302">
    <property type="entry name" value="CHD"/>
    <property type="match status" value="1"/>
</dbReference>
<dbReference type="SMART" id="SM00044">
    <property type="entry name" value="CYCc"/>
    <property type="match status" value="1"/>
</dbReference>
<feature type="region of interest" description="Disordered" evidence="15">
    <location>
        <begin position="523"/>
        <end position="545"/>
    </location>
</feature>
<dbReference type="InterPro" id="IPR050401">
    <property type="entry name" value="Cyclic_nucleotide_synthase"/>
</dbReference>
<dbReference type="EC" id="4.6.1.2" evidence="2 14"/>
<dbReference type="Gene3D" id="3.30.70.1230">
    <property type="entry name" value="Nucleotide cyclase"/>
    <property type="match status" value="1"/>
</dbReference>
<dbReference type="InterPro" id="IPR028082">
    <property type="entry name" value="Peripla_BP_I"/>
</dbReference>
<dbReference type="InterPro" id="IPR001054">
    <property type="entry name" value="A/G_cyclase"/>
</dbReference>
<keyword evidence="6 16" id="KW-1133">Transmembrane helix</keyword>
<evidence type="ECO:0000256" key="10">
    <source>
        <dbReference type="ARBA" id="ARBA00023180"/>
    </source>
</evidence>
<dbReference type="SUPFAM" id="SSF55073">
    <property type="entry name" value="Nucleotide cyclase"/>
    <property type="match status" value="1"/>
</dbReference>
<organism evidence="19 20">
    <name type="scientific">Erinaceus europaeus</name>
    <name type="common">Western European hedgehog</name>
    <dbReference type="NCBI Taxonomy" id="9365"/>
    <lineage>
        <taxon>Eukaryota</taxon>
        <taxon>Metazoa</taxon>
        <taxon>Chordata</taxon>
        <taxon>Craniata</taxon>
        <taxon>Vertebrata</taxon>
        <taxon>Euteleostomi</taxon>
        <taxon>Mammalia</taxon>
        <taxon>Eutheria</taxon>
        <taxon>Laurasiatheria</taxon>
        <taxon>Eulipotyphla</taxon>
        <taxon>Erinaceidae</taxon>
        <taxon>Erinaceinae</taxon>
        <taxon>Erinaceus</taxon>
    </lineage>
</organism>
<protein>
    <recommendedName>
        <fullName evidence="2 14">Guanylate cyclase</fullName>
        <ecNumber evidence="2 14">4.6.1.2</ecNumber>
    </recommendedName>
</protein>